<feature type="signal peptide" evidence="1">
    <location>
        <begin position="1"/>
        <end position="21"/>
    </location>
</feature>
<feature type="domain" description="SH3b" evidence="2">
    <location>
        <begin position="21"/>
        <end position="84"/>
    </location>
</feature>
<dbReference type="RefSeq" id="WP_166795954.1">
    <property type="nucleotide sequence ID" value="NZ_LR536450.1"/>
</dbReference>
<sequence>MKILSLSLLTGLALAGTLASAKAQTAVSLDLANLRSGPGTGYAVITTVPPNAPLNILRCRNSWCRVSWQGQTGYIAASLLGRTRGSFVAAAPPPATVYVGPSVVVGGPYIDPYWDDWGYGWGGGWGPAWAWAWAGAAAGVAAGARAGEAAGLVADGAGAADGPGAAVSAVPDSRAADLAASAGEASTVDLAASMAAASMAAVDAKA</sequence>
<evidence type="ECO:0000313" key="3">
    <source>
        <dbReference type="EMBL" id="VFU09997.1"/>
    </source>
</evidence>
<dbReference type="InterPro" id="IPR003646">
    <property type="entry name" value="SH3-like_bac-type"/>
</dbReference>
<dbReference type="Gene3D" id="2.30.30.40">
    <property type="entry name" value="SH3 Domains"/>
    <property type="match status" value="1"/>
</dbReference>
<dbReference type="KEGG" id="mtun:MTUNDRAET4_3110"/>
<dbReference type="Pfam" id="PF08239">
    <property type="entry name" value="SH3_3"/>
    <property type="match status" value="1"/>
</dbReference>
<protein>
    <recommendedName>
        <fullName evidence="2">SH3b domain-containing protein</fullName>
    </recommendedName>
</protein>
<name>A0A4U8Z3H4_METTU</name>
<dbReference type="Proteomes" id="UP000294360">
    <property type="component" value="Chromosome"/>
</dbReference>
<feature type="chain" id="PRO_5020210404" description="SH3b domain-containing protein" evidence="1">
    <location>
        <begin position="22"/>
        <end position="206"/>
    </location>
</feature>
<gene>
    <name evidence="3" type="ORF">MTUNDRAET4_3110</name>
</gene>
<evidence type="ECO:0000313" key="4">
    <source>
        <dbReference type="Proteomes" id="UP000294360"/>
    </source>
</evidence>
<dbReference type="PROSITE" id="PS51781">
    <property type="entry name" value="SH3B"/>
    <property type="match status" value="1"/>
</dbReference>
<organism evidence="3 4">
    <name type="scientific">Methylocella tundrae</name>
    <dbReference type="NCBI Taxonomy" id="227605"/>
    <lineage>
        <taxon>Bacteria</taxon>
        <taxon>Pseudomonadati</taxon>
        <taxon>Pseudomonadota</taxon>
        <taxon>Alphaproteobacteria</taxon>
        <taxon>Hyphomicrobiales</taxon>
        <taxon>Beijerinckiaceae</taxon>
        <taxon>Methylocella</taxon>
    </lineage>
</organism>
<dbReference type="SMART" id="SM00287">
    <property type="entry name" value="SH3b"/>
    <property type="match status" value="1"/>
</dbReference>
<accession>A0A4U8Z3H4</accession>
<evidence type="ECO:0000256" key="1">
    <source>
        <dbReference type="SAM" id="SignalP"/>
    </source>
</evidence>
<keyword evidence="1" id="KW-0732">Signal</keyword>
<dbReference type="EMBL" id="LR536450">
    <property type="protein sequence ID" value="VFU09997.1"/>
    <property type="molecule type" value="Genomic_DNA"/>
</dbReference>
<evidence type="ECO:0000259" key="2">
    <source>
        <dbReference type="PROSITE" id="PS51781"/>
    </source>
</evidence>
<dbReference type="AlphaFoldDB" id="A0A4U8Z3H4"/>
<proteinExistence type="predicted"/>
<reference evidence="3 4" key="1">
    <citation type="submission" date="2019-03" db="EMBL/GenBank/DDBJ databases">
        <authorList>
            <person name="Kox A.R. M."/>
        </authorList>
    </citation>
    <scope>NUCLEOTIDE SEQUENCE [LARGE SCALE GENOMIC DNA]</scope>
    <source>
        <strain evidence="3">MTUNDRAET4 annotated genome</strain>
    </source>
</reference>